<name>A0A0G4GXW8_9ALVE</name>
<organism evidence="2">
    <name type="scientific">Chromera velia CCMP2878</name>
    <dbReference type="NCBI Taxonomy" id="1169474"/>
    <lineage>
        <taxon>Eukaryota</taxon>
        <taxon>Sar</taxon>
        <taxon>Alveolata</taxon>
        <taxon>Colpodellida</taxon>
        <taxon>Chromeraceae</taxon>
        <taxon>Chromera</taxon>
    </lineage>
</organism>
<dbReference type="AlphaFoldDB" id="A0A0G4GXW8"/>
<dbReference type="EMBL" id="CDMZ01001668">
    <property type="protein sequence ID" value="CEM35974.1"/>
    <property type="molecule type" value="Genomic_DNA"/>
</dbReference>
<evidence type="ECO:0000256" key="1">
    <source>
        <dbReference type="SAM" id="MobiDB-lite"/>
    </source>
</evidence>
<evidence type="ECO:0000313" key="2">
    <source>
        <dbReference type="EMBL" id="CEM35974.1"/>
    </source>
</evidence>
<feature type="compositionally biased region" description="Basic and acidic residues" evidence="1">
    <location>
        <begin position="117"/>
        <end position="130"/>
    </location>
</feature>
<proteinExistence type="predicted"/>
<feature type="compositionally biased region" description="Basic and acidic residues" evidence="1">
    <location>
        <begin position="204"/>
        <end position="217"/>
    </location>
</feature>
<gene>
    <name evidence="2" type="ORF">Cvel_23849</name>
</gene>
<feature type="compositionally biased region" description="Polar residues" evidence="1">
    <location>
        <begin position="1"/>
        <end position="15"/>
    </location>
</feature>
<feature type="region of interest" description="Disordered" evidence="1">
    <location>
        <begin position="1"/>
        <end position="233"/>
    </location>
</feature>
<feature type="compositionally biased region" description="Polar residues" evidence="1">
    <location>
        <begin position="104"/>
        <end position="115"/>
    </location>
</feature>
<accession>A0A0G4GXW8</accession>
<sequence length="265" mass="29718">MPGRTTGQVKNQHYSTLRRRERISKMMSSLDVVNGRKPRIAPSVLEKLGIVSSNSRNSDPGPRTAPSPPVTSTSTQAESDSLSTGMEEENRRKKRRVHSEQQHRNLPSPSLSSRKLASHELHGMPKDSHFSKPLNSRVSKALSGHPPKPLSSRTSKLHHSLPLKVQHGVPVRVKNGLPQKVQRSLPLRAHHSLPSKPQYSLPSKEQHSSSHFMESHRSSHQTPIPSEAAGEFDFDDLPREIFEERHFKIGIKDQAPLWCTRSEKG</sequence>
<protein>
    <submittedName>
        <fullName evidence="2">Uncharacterized protein</fullName>
    </submittedName>
</protein>
<reference evidence="2" key="1">
    <citation type="submission" date="2014-11" db="EMBL/GenBank/DDBJ databases">
        <authorList>
            <person name="Otto D Thomas"/>
            <person name="Naeem Raeece"/>
        </authorList>
    </citation>
    <scope>NUCLEOTIDE SEQUENCE</scope>
</reference>
<dbReference type="VEuPathDB" id="CryptoDB:Cvel_23849"/>